<proteinExistence type="predicted"/>
<organism evidence="1">
    <name type="scientific">Bacillus sp. BS1807G30</name>
    <dbReference type="NCBI Taxonomy" id="3153756"/>
    <lineage>
        <taxon>Bacteria</taxon>
        <taxon>Bacillati</taxon>
        <taxon>Bacillota</taxon>
        <taxon>Bacilli</taxon>
        <taxon>Bacillales</taxon>
        <taxon>Bacillaceae</taxon>
        <taxon>Bacillus</taxon>
    </lineage>
</organism>
<dbReference type="RefSeq" id="WP_272511722.1">
    <property type="nucleotide sequence ID" value="NZ_CP157353.1"/>
</dbReference>
<dbReference type="AlphaFoldDB" id="A0AAU7FGU6"/>
<name>A0AAU7FGU6_9BACI</name>
<protein>
    <submittedName>
        <fullName evidence="1">Uncharacterized protein</fullName>
    </submittedName>
</protein>
<dbReference type="EMBL" id="CP157353">
    <property type="protein sequence ID" value="XBM02865.1"/>
    <property type="molecule type" value="Genomic_DNA"/>
</dbReference>
<gene>
    <name evidence="1" type="ORF">ABG082_11925</name>
</gene>
<sequence>MALFSDLAGSSLEEITSSGATGDTGPVSTLSKPIFFRGTNTGFTRLAGSLGQTSEVLPYVVSGITGNLVALSGSINANNLTAGTSYTYEMVINVPNNTGTPSPANVLATVSLVLTATITGTIKFSSKPTDVGAQSVLGSINFISPTPATSAVYTVFVRTDV</sequence>
<accession>A0AAU7FGU6</accession>
<evidence type="ECO:0000313" key="1">
    <source>
        <dbReference type="EMBL" id="XBM02865.1"/>
    </source>
</evidence>
<reference evidence="1" key="1">
    <citation type="submission" date="2024-05" db="EMBL/GenBank/DDBJ databases">
        <authorList>
            <person name="Liu Z."/>
        </authorList>
    </citation>
    <scope>NUCLEOTIDE SEQUENCE</scope>
    <source>
        <strain evidence="1">BS1807G30</strain>
    </source>
</reference>